<keyword evidence="1" id="KW-0472">Membrane</keyword>
<accession>A0A2W2CSA7</accession>
<proteinExistence type="predicted"/>
<sequence>MSDVEDDYVDLYEDLLDNSEFAAGEPGKRFDFDSATWAISVLSSVLTIVGTSLGPSLRVSKDWAGNEEVPSDQGKWDLLRVRVSCHGRHLLGEG</sequence>
<dbReference type="EMBL" id="POTY01000540">
    <property type="protein sequence ID" value="PZG02416.1"/>
    <property type="molecule type" value="Genomic_DNA"/>
</dbReference>
<comment type="caution">
    <text evidence="2">The sequence shown here is derived from an EMBL/GenBank/DDBJ whole genome shotgun (WGS) entry which is preliminary data.</text>
</comment>
<dbReference type="Proteomes" id="UP000248924">
    <property type="component" value="Unassembled WGS sequence"/>
</dbReference>
<keyword evidence="1" id="KW-1133">Transmembrane helix</keyword>
<keyword evidence="3" id="KW-1185">Reference proteome</keyword>
<reference evidence="2 3" key="1">
    <citation type="submission" date="2018-01" db="EMBL/GenBank/DDBJ databases">
        <title>Draft genome sequence of Jishengella sp. NA12.</title>
        <authorList>
            <person name="Sahin N."/>
            <person name="Ay H."/>
            <person name="Saygin H."/>
        </authorList>
    </citation>
    <scope>NUCLEOTIDE SEQUENCE [LARGE SCALE GENOMIC DNA]</scope>
    <source>
        <strain evidence="2 3">NA12</strain>
    </source>
</reference>
<feature type="non-terminal residue" evidence="2">
    <location>
        <position position="94"/>
    </location>
</feature>
<name>A0A2W2CSA7_9ACTN</name>
<feature type="transmembrane region" description="Helical" evidence="1">
    <location>
        <begin position="35"/>
        <end position="53"/>
    </location>
</feature>
<keyword evidence="1" id="KW-0812">Transmembrane</keyword>
<evidence type="ECO:0000313" key="3">
    <source>
        <dbReference type="Proteomes" id="UP000248924"/>
    </source>
</evidence>
<dbReference type="RefSeq" id="WP_146605956.1">
    <property type="nucleotide sequence ID" value="NZ_POTY01000540.1"/>
</dbReference>
<organism evidence="2 3">
    <name type="scientific">Micromonospora craterilacus</name>
    <dbReference type="NCBI Taxonomy" id="1655439"/>
    <lineage>
        <taxon>Bacteria</taxon>
        <taxon>Bacillati</taxon>
        <taxon>Actinomycetota</taxon>
        <taxon>Actinomycetes</taxon>
        <taxon>Micromonosporales</taxon>
        <taxon>Micromonosporaceae</taxon>
        <taxon>Micromonospora</taxon>
    </lineage>
</organism>
<protein>
    <submittedName>
        <fullName evidence="2">Uncharacterized protein</fullName>
    </submittedName>
</protein>
<dbReference type="AlphaFoldDB" id="A0A2W2CSA7"/>
<evidence type="ECO:0000313" key="2">
    <source>
        <dbReference type="EMBL" id="PZG02416.1"/>
    </source>
</evidence>
<gene>
    <name evidence="2" type="ORF">C1I95_34320</name>
</gene>
<evidence type="ECO:0000256" key="1">
    <source>
        <dbReference type="SAM" id="Phobius"/>
    </source>
</evidence>